<keyword evidence="2" id="KW-1185">Reference proteome</keyword>
<dbReference type="EMBL" id="ATMR01000157">
    <property type="protein sequence ID" value="EPR71301.1"/>
    <property type="molecule type" value="Genomic_DNA"/>
</dbReference>
<accession>S7VMY3</accession>
<evidence type="ECO:0000313" key="2">
    <source>
        <dbReference type="Proteomes" id="UP000014962"/>
    </source>
</evidence>
<evidence type="ECO:0000313" key="1">
    <source>
        <dbReference type="EMBL" id="EPR71301.1"/>
    </source>
</evidence>
<dbReference type="Gene3D" id="3.40.1000.10">
    <property type="entry name" value="Mog1/PsbP, alpha/beta/alpha sandwich"/>
    <property type="match status" value="1"/>
</dbReference>
<proteinExistence type="predicted"/>
<organism evidence="1 2">
    <name type="scientific">Winogradskyella psychrotolerans RS-3</name>
    <dbReference type="NCBI Taxonomy" id="641526"/>
    <lineage>
        <taxon>Bacteria</taxon>
        <taxon>Pseudomonadati</taxon>
        <taxon>Bacteroidota</taxon>
        <taxon>Flavobacteriia</taxon>
        <taxon>Flavobacteriales</taxon>
        <taxon>Flavobacteriaceae</taxon>
        <taxon>Winogradskyella</taxon>
    </lineage>
</organism>
<reference evidence="1 2" key="1">
    <citation type="journal article" date="2013" name="Genome Announc.">
        <title>Draft Genome Sequence of Winogradskyella psychrotolerans RS-3T, Isolated from the Marine Transect of Kongsfjorden, Ny-Alesund, Svalbard, Arctic Ocean.</title>
        <authorList>
            <person name="Kumar Pinnaka A."/>
            <person name="Ara S."/>
            <person name="Singh A."/>
            <person name="Shivaji S."/>
        </authorList>
    </citation>
    <scope>NUCLEOTIDE SEQUENCE [LARGE SCALE GENOMIC DNA]</scope>
    <source>
        <strain evidence="1 2">RS-3</strain>
    </source>
</reference>
<comment type="caution">
    <text evidence="1">The sequence shown here is derived from an EMBL/GenBank/DDBJ whole genome shotgun (WGS) entry which is preliminary data.</text>
</comment>
<dbReference type="OrthoDB" id="249246at2"/>
<gene>
    <name evidence="1" type="ORF">ADIWIN_3206</name>
</gene>
<dbReference type="AlphaFoldDB" id="S7VMY3"/>
<name>S7VMY3_9FLAO</name>
<protein>
    <submittedName>
        <fullName evidence="1">Uncharacterized protein</fullName>
    </submittedName>
</protein>
<sequence length="178" mass="20409">MKNLKIIFVGILLIPLLSMTIGEIELESKSLLNNRVELKIPKTFVIMSEELMKIKYPSDNRPTLIYSDESGEINLVINLTPANANQDIIEPYLGNFVTMHKDVYPSAEWKDSGIKEINGQKVGYLKLIISEFDTKIYKVIFFTDLDGKLLHSTFKCNEKSFSEWEQTADKIMNSLKIK</sequence>
<dbReference type="eggNOG" id="ENOG5032SG8">
    <property type="taxonomic scope" value="Bacteria"/>
</dbReference>
<dbReference type="Proteomes" id="UP000014962">
    <property type="component" value="Unassembled WGS sequence"/>
</dbReference>